<accession>A0A9C6TW21</accession>
<protein>
    <submittedName>
        <fullName evidence="5">Uncharacterized protein LOC107483899</fullName>
    </submittedName>
</protein>
<dbReference type="RefSeq" id="XP_052116453.1">
    <property type="nucleotide sequence ID" value="XM_052260493.1"/>
</dbReference>
<keyword evidence="4" id="KW-1185">Reference proteome</keyword>
<feature type="compositionally biased region" description="Basic and acidic residues" evidence="2">
    <location>
        <begin position="105"/>
        <end position="118"/>
    </location>
</feature>
<dbReference type="KEGG" id="adu:107483899"/>
<proteinExistence type="predicted"/>
<feature type="transmembrane region" description="Helical" evidence="3">
    <location>
        <begin position="12"/>
        <end position="33"/>
    </location>
</feature>
<sequence>MKKKNCSSSTPSFMLSIIFIVLFVSFVPITMLLHRQRQHQQHLFSLTIQLHRLNSKLSLLESSIEKINHELQSKEDDVAQMENVILEQENIAPIKNTMDSIQPKGSEEGETRGLDSPDIEPEKQDFQGWLPEYQDVNLSHFQSFILAEWNNYWRPNLDKCFQMIFLKMSQVLRDAGLCIEMVKTEWMPFLKNQVCTFKSNLKSHYDILSAETVEAYKASKNILLSNFVKLQRAATPFMQELIPVLKPHVLNFMYNLKSYFDFISSQAEMYNYAKPYMNQIATMAKIYFDTTLVILGIIIKKIITLFHDLRNG</sequence>
<name>A0A9C6TW21_ARADU</name>
<evidence type="ECO:0000313" key="5">
    <source>
        <dbReference type="RefSeq" id="XP_052116453.1"/>
    </source>
</evidence>
<feature type="region of interest" description="Disordered" evidence="2">
    <location>
        <begin position="97"/>
        <end position="118"/>
    </location>
</feature>
<dbReference type="GeneID" id="107483899"/>
<evidence type="ECO:0000256" key="2">
    <source>
        <dbReference type="SAM" id="MobiDB-lite"/>
    </source>
</evidence>
<keyword evidence="3" id="KW-0472">Membrane</keyword>
<organism evidence="4 5">
    <name type="scientific">Arachis duranensis</name>
    <name type="common">Wild peanut</name>
    <dbReference type="NCBI Taxonomy" id="130453"/>
    <lineage>
        <taxon>Eukaryota</taxon>
        <taxon>Viridiplantae</taxon>
        <taxon>Streptophyta</taxon>
        <taxon>Embryophyta</taxon>
        <taxon>Tracheophyta</taxon>
        <taxon>Spermatophyta</taxon>
        <taxon>Magnoliopsida</taxon>
        <taxon>eudicotyledons</taxon>
        <taxon>Gunneridae</taxon>
        <taxon>Pentapetalae</taxon>
        <taxon>rosids</taxon>
        <taxon>fabids</taxon>
        <taxon>Fabales</taxon>
        <taxon>Fabaceae</taxon>
        <taxon>Papilionoideae</taxon>
        <taxon>50 kb inversion clade</taxon>
        <taxon>dalbergioids sensu lato</taxon>
        <taxon>Dalbergieae</taxon>
        <taxon>Pterocarpus clade</taxon>
        <taxon>Arachis</taxon>
    </lineage>
</organism>
<reference evidence="5" key="2">
    <citation type="submission" date="2025-08" db="UniProtKB">
        <authorList>
            <consortium name="RefSeq"/>
        </authorList>
    </citation>
    <scope>IDENTIFICATION</scope>
    <source>
        <tissue evidence="5">Whole plant</tissue>
    </source>
</reference>
<feature type="coiled-coil region" evidence="1">
    <location>
        <begin position="50"/>
        <end position="91"/>
    </location>
</feature>
<evidence type="ECO:0000313" key="4">
    <source>
        <dbReference type="Proteomes" id="UP000515211"/>
    </source>
</evidence>
<dbReference type="AlphaFoldDB" id="A0A9C6TW21"/>
<keyword evidence="3" id="KW-1133">Transmembrane helix</keyword>
<dbReference type="Proteomes" id="UP000515211">
    <property type="component" value="Chromosome 4"/>
</dbReference>
<reference evidence="4" key="1">
    <citation type="journal article" date="2016" name="Nat. Genet.">
        <title>The genome sequences of Arachis duranensis and Arachis ipaensis, the diploid ancestors of cultivated peanut.</title>
        <authorList>
            <person name="Bertioli D.J."/>
            <person name="Cannon S.B."/>
            <person name="Froenicke L."/>
            <person name="Huang G."/>
            <person name="Farmer A.D."/>
            <person name="Cannon E.K."/>
            <person name="Liu X."/>
            <person name="Gao D."/>
            <person name="Clevenger J."/>
            <person name="Dash S."/>
            <person name="Ren L."/>
            <person name="Moretzsohn M.C."/>
            <person name="Shirasawa K."/>
            <person name="Huang W."/>
            <person name="Vidigal B."/>
            <person name="Abernathy B."/>
            <person name="Chu Y."/>
            <person name="Niederhuth C.E."/>
            <person name="Umale P."/>
            <person name="Araujo A.C."/>
            <person name="Kozik A."/>
            <person name="Kim K.D."/>
            <person name="Burow M.D."/>
            <person name="Varshney R.K."/>
            <person name="Wang X."/>
            <person name="Zhang X."/>
            <person name="Barkley N."/>
            <person name="Guimaraes P.M."/>
            <person name="Isobe S."/>
            <person name="Guo B."/>
            <person name="Liao B."/>
            <person name="Stalker H.T."/>
            <person name="Schmitz R.J."/>
            <person name="Scheffler B.E."/>
            <person name="Leal-Bertioli S.C."/>
            <person name="Xun X."/>
            <person name="Jackson S.A."/>
            <person name="Michelmore R."/>
            <person name="Ozias-Akins P."/>
        </authorList>
    </citation>
    <scope>NUCLEOTIDE SEQUENCE [LARGE SCALE GENOMIC DNA]</scope>
    <source>
        <strain evidence="4">cv. V14167</strain>
    </source>
</reference>
<keyword evidence="3" id="KW-0812">Transmembrane</keyword>
<keyword evidence="1" id="KW-0175">Coiled coil</keyword>
<evidence type="ECO:0000256" key="1">
    <source>
        <dbReference type="SAM" id="Coils"/>
    </source>
</evidence>
<evidence type="ECO:0000256" key="3">
    <source>
        <dbReference type="SAM" id="Phobius"/>
    </source>
</evidence>
<gene>
    <name evidence="5" type="primary">LOC107483899</name>
</gene>